<proteinExistence type="predicted"/>
<accession>A0ACC2CJP3</accession>
<dbReference type="Proteomes" id="UP001162992">
    <property type="component" value="Chromosome 10"/>
</dbReference>
<comment type="caution">
    <text evidence="1">The sequence shown here is derived from an EMBL/GenBank/DDBJ whole genome shotgun (WGS) entry which is preliminary data.</text>
</comment>
<protein>
    <submittedName>
        <fullName evidence="1">Uncharacterized protein</fullName>
    </submittedName>
</protein>
<name>A0ACC2CJP3_DIPCM</name>
<gene>
    <name evidence="1" type="ORF">O6H91_10G094000</name>
</gene>
<evidence type="ECO:0000313" key="1">
    <source>
        <dbReference type="EMBL" id="KAJ7542197.1"/>
    </source>
</evidence>
<evidence type="ECO:0000313" key="2">
    <source>
        <dbReference type="Proteomes" id="UP001162992"/>
    </source>
</evidence>
<sequence>MGGRIPSIVSKVEGLQRAFAAALSPWSHKPVSRFQVLQQQMRGAKSKSVVEDGKYEAWEPEVAAKEAPRLMKLVPKKGSAKTLVKKKPHKSFRLRTEKYMRPFMLDVFVSKRFIHASIMHRVTSRVVACASTNSKEFKPNPSRTDIGACKTIGEYLAERAKEADCFTAMYVPRPGQTPLVQGRIAAVVKSVADSGITLFHGEKGVTLSC</sequence>
<dbReference type="EMBL" id="CM055101">
    <property type="protein sequence ID" value="KAJ7542197.1"/>
    <property type="molecule type" value="Genomic_DNA"/>
</dbReference>
<organism evidence="1 2">
    <name type="scientific">Diphasiastrum complanatum</name>
    <name type="common">Issler's clubmoss</name>
    <name type="synonym">Lycopodium complanatum</name>
    <dbReference type="NCBI Taxonomy" id="34168"/>
    <lineage>
        <taxon>Eukaryota</taxon>
        <taxon>Viridiplantae</taxon>
        <taxon>Streptophyta</taxon>
        <taxon>Embryophyta</taxon>
        <taxon>Tracheophyta</taxon>
        <taxon>Lycopodiopsida</taxon>
        <taxon>Lycopodiales</taxon>
        <taxon>Lycopodiaceae</taxon>
        <taxon>Lycopodioideae</taxon>
        <taxon>Diphasiastrum</taxon>
    </lineage>
</organism>
<reference evidence="2" key="1">
    <citation type="journal article" date="2024" name="Proc. Natl. Acad. Sci. U.S.A.">
        <title>Extraordinary preservation of gene collinearity over three hundred million years revealed in homosporous lycophytes.</title>
        <authorList>
            <person name="Li C."/>
            <person name="Wickell D."/>
            <person name="Kuo L.Y."/>
            <person name="Chen X."/>
            <person name="Nie B."/>
            <person name="Liao X."/>
            <person name="Peng D."/>
            <person name="Ji J."/>
            <person name="Jenkins J."/>
            <person name="Williams M."/>
            <person name="Shu S."/>
            <person name="Plott C."/>
            <person name="Barry K."/>
            <person name="Rajasekar S."/>
            <person name="Grimwood J."/>
            <person name="Han X."/>
            <person name="Sun S."/>
            <person name="Hou Z."/>
            <person name="He W."/>
            <person name="Dai G."/>
            <person name="Sun C."/>
            <person name="Schmutz J."/>
            <person name="Leebens-Mack J.H."/>
            <person name="Li F.W."/>
            <person name="Wang L."/>
        </authorList>
    </citation>
    <scope>NUCLEOTIDE SEQUENCE [LARGE SCALE GENOMIC DNA]</scope>
    <source>
        <strain evidence="2">cv. PW_Plant_1</strain>
    </source>
</reference>
<keyword evidence="2" id="KW-1185">Reference proteome</keyword>